<accession>A0AAV9J216</accession>
<proteinExistence type="predicted"/>
<dbReference type="InterPro" id="IPR013087">
    <property type="entry name" value="Znf_C2H2_type"/>
</dbReference>
<keyword evidence="1" id="KW-0862">Zinc</keyword>
<dbReference type="InterPro" id="IPR036236">
    <property type="entry name" value="Znf_C2H2_sf"/>
</dbReference>
<dbReference type="Gene3D" id="3.30.160.60">
    <property type="entry name" value="Classic Zinc Finger"/>
    <property type="match status" value="1"/>
</dbReference>
<dbReference type="GO" id="GO:0008270">
    <property type="term" value="F:zinc ion binding"/>
    <property type="evidence" value="ECO:0007669"/>
    <property type="project" value="UniProtKB-KW"/>
</dbReference>
<keyword evidence="1" id="KW-0863">Zinc-finger</keyword>
<name>A0AAV9J216_CYACA</name>
<organism evidence="4 5">
    <name type="scientific">Cyanidium caldarium</name>
    <name type="common">Red alga</name>
    <dbReference type="NCBI Taxonomy" id="2771"/>
    <lineage>
        <taxon>Eukaryota</taxon>
        <taxon>Rhodophyta</taxon>
        <taxon>Bangiophyceae</taxon>
        <taxon>Cyanidiales</taxon>
        <taxon>Cyanidiaceae</taxon>
        <taxon>Cyanidium</taxon>
    </lineage>
</organism>
<evidence type="ECO:0000256" key="1">
    <source>
        <dbReference type="PROSITE-ProRule" id="PRU00042"/>
    </source>
</evidence>
<protein>
    <recommendedName>
        <fullName evidence="3">C2H2-type domain-containing protein</fullName>
    </recommendedName>
</protein>
<dbReference type="Proteomes" id="UP001301350">
    <property type="component" value="Unassembled WGS sequence"/>
</dbReference>
<comment type="caution">
    <text evidence="4">The sequence shown here is derived from an EMBL/GenBank/DDBJ whole genome shotgun (WGS) entry which is preliminary data.</text>
</comment>
<feature type="region of interest" description="Disordered" evidence="2">
    <location>
        <begin position="1"/>
        <end position="118"/>
    </location>
</feature>
<feature type="domain" description="C2H2-type" evidence="3">
    <location>
        <begin position="154"/>
        <end position="177"/>
    </location>
</feature>
<dbReference type="AlphaFoldDB" id="A0AAV9J216"/>
<dbReference type="SUPFAM" id="SSF57667">
    <property type="entry name" value="beta-beta-alpha zinc fingers"/>
    <property type="match status" value="1"/>
</dbReference>
<dbReference type="SMART" id="SM00355">
    <property type="entry name" value="ZnF_C2H2"/>
    <property type="match status" value="2"/>
</dbReference>
<gene>
    <name evidence="4" type="ORF">CDCA_CDCA18G4554</name>
</gene>
<feature type="domain" description="C2H2-type" evidence="3">
    <location>
        <begin position="125"/>
        <end position="153"/>
    </location>
</feature>
<keyword evidence="1" id="KW-0479">Metal-binding</keyword>
<evidence type="ECO:0000256" key="2">
    <source>
        <dbReference type="SAM" id="MobiDB-lite"/>
    </source>
</evidence>
<keyword evidence="5" id="KW-1185">Reference proteome</keyword>
<dbReference type="PROSITE" id="PS00028">
    <property type="entry name" value="ZINC_FINGER_C2H2_1"/>
    <property type="match status" value="2"/>
</dbReference>
<evidence type="ECO:0000313" key="4">
    <source>
        <dbReference type="EMBL" id="KAK4538529.1"/>
    </source>
</evidence>
<reference evidence="4 5" key="1">
    <citation type="submission" date="2022-07" db="EMBL/GenBank/DDBJ databases">
        <title>Genome-wide signatures of adaptation to extreme environments.</title>
        <authorList>
            <person name="Cho C.H."/>
            <person name="Yoon H.S."/>
        </authorList>
    </citation>
    <scope>NUCLEOTIDE SEQUENCE [LARGE SCALE GENOMIC DNA]</scope>
    <source>
        <strain evidence="4 5">DBV 063 E5</strain>
    </source>
</reference>
<dbReference type="EMBL" id="JANCYW010000018">
    <property type="protein sequence ID" value="KAK4538529.1"/>
    <property type="molecule type" value="Genomic_DNA"/>
</dbReference>
<evidence type="ECO:0000313" key="5">
    <source>
        <dbReference type="Proteomes" id="UP001301350"/>
    </source>
</evidence>
<dbReference type="PROSITE" id="PS50157">
    <property type="entry name" value="ZINC_FINGER_C2H2_2"/>
    <property type="match status" value="2"/>
</dbReference>
<sequence length="422" mass="45360">MGSAGTAAWGHDKPPVAERWVVPSAGERAARGLAFEEASGRRPSRGRSAEGRARSTSRNGRHSVEAGTGEAAACRQNGLSTAGDVDDRPASIGAEAGEGRRSPASSGGHGARSCSPSTGRGGDALRCGQCQRAFSCASHLRRHERDVHQKVRLHPCFMCEASFKRRQHLEGHLEAIHGCHEMEGRDLRVMARAAAEVSSTQVRSRSVSAVERMRYYERPLPTVVGSAPPYATTTPPRVCLSLSSWHPQRETSASSGWTHADVLAPETTAAATTDVSPPRDTPATDFNSWPGGAEPYSDWREFCNVLLQEPGAAHPNHVSGARHPEHAAASDLPVVPADVSADISDAQAQRWPSMDALYPAADAYRNENHWRASPPLASNTLPLFRDLLPAAPEPTPPATEHPLHAYVEDAYPAARTGYPWRD</sequence>
<evidence type="ECO:0000259" key="3">
    <source>
        <dbReference type="PROSITE" id="PS50157"/>
    </source>
</evidence>